<protein>
    <submittedName>
        <fullName evidence="1">Macaca fascicularis brain cDNA, clone: QtrA-16040</fullName>
    </submittedName>
</protein>
<name>I7GPG2_MACFA</name>
<dbReference type="EMBL" id="AB174323">
    <property type="protein sequence ID" value="BAE91385.1"/>
    <property type="molecule type" value="mRNA"/>
</dbReference>
<accession>I7GPG2</accession>
<proteinExistence type="evidence at transcript level"/>
<dbReference type="AlphaFoldDB" id="I7GPG2"/>
<reference evidence="1" key="1">
    <citation type="journal article" date="2007" name="PLoS Biol.">
        <title>Rate of evolution in brain-expressed genes in humans and other primates.</title>
        <authorList>
            <person name="Wang H.-Y."/>
            <person name="Chien H.-C."/>
            <person name="Osada N."/>
            <person name="Hashimoto K."/>
            <person name="Sugano S."/>
            <person name="Gojobori T."/>
            <person name="Chou C.-K."/>
            <person name="Tsai S.-F."/>
            <person name="Wu C.-I."/>
            <person name="Shen C.-K.J."/>
        </authorList>
    </citation>
    <scope>NUCLEOTIDE SEQUENCE</scope>
</reference>
<sequence>MSVKHFYGTQWIPNWLSIDLYSLRQPLGIYRDDFFDCRNN</sequence>
<evidence type="ECO:0000313" key="1">
    <source>
        <dbReference type="EMBL" id="BAE91385.1"/>
    </source>
</evidence>
<organism evidence="1">
    <name type="scientific">Macaca fascicularis</name>
    <name type="common">Crab-eating macaque</name>
    <name type="synonym">Cynomolgus monkey</name>
    <dbReference type="NCBI Taxonomy" id="9541"/>
    <lineage>
        <taxon>Eukaryota</taxon>
        <taxon>Metazoa</taxon>
        <taxon>Chordata</taxon>
        <taxon>Craniata</taxon>
        <taxon>Vertebrata</taxon>
        <taxon>Euteleostomi</taxon>
        <taxon>Mammalia</taxon>
        <taxon>Eutheria</taxon>
        <taxon>Euarchontoglires</taxon>
        <taxon>Primates</taxon>
        <taxon>Haplorrhini</taxon>
        <taxon>Catarrhini</taxon>
        <taxon>Cercopithecidae</taxon>
        <taxon>Cercopithecinae</taxon>
        <taxon>Macaca</taxon>
    </lineage>
</organism>